<dbReference type="EMBL" id="SNRY01000192">
    <property type="protein sequence ID" value="KAA6344966.1"/>
    <property type="molecule type" value="Genomic_DNA"/>
</dbReference>
<evidence type="ECO:0000313" key="1">
    <source>
        <dbReference type="EMBL" id="KAA6344966.1"/>
    </source>
</evidence>
<reference evidence="1" key="1">
    <citation type="submission" date="2019-03" db="EMBL/GenBank/DDBJ databases">
        <title>Single cell metagenomics reveals metabolic interactions within the superorganism composed of flagellate Streblomastix strix and complex community of Bacteroidetes bacteria on its surface.</title>
        <authorList>
            <person name="Treitli S.C."/>
            <person name="Kolisko M."/>
            <person name="Husnik F."/>
            <person name="Keeling P."/>
            <person name="Hampl V."/>
        </authorList>
    </citation>
    <scope>NUCLEOTIDE SEQUENCE</scope>
    <source>
        <strain evidence="1">STM</strain>
    </source>
</reference>
<dbReference type="InterPro" id="IPR024302">
    <property type="entry name" value="SusD-like"/>
</dbReference>
<proteinExistence type="predicted"/>
<organism evidence="1">
    <name type="scientific">termite gut metagenome</name>
    <dbReference type="NCBI Taxonomy" id="433724"/>
    <lineage>
        <taxon>unclassified sequences</taxon>
        <taxon>metagenomes</taxon>
        <taxon>organismal metagenomes</taxon>
    </lineage>
</organism>
<name>A0A5J4SFV5_9ZZZZ</name>
<protein>
    <recommendedName>
        <fullName evidence="2">SusD/RagB family nutrient-binding outer membrane lipoprotein</fullName>
    </recommendedName>
</protein>
<dbReference type="AlphaFoldDB" id="A0A5J4SFV5"/>
<gene>
    <name evidence="1" type="ORF">EZS27_007430</name>
</gene>
<dbReference type="InterPro" id="IPR011990">
    <property type="entry name" value="TPR-like_helical_dom_sf"/>
</dbReference>
<dbReference type="Gene3D" id="1.25.40.390">
    <property type="match status" value="1"/>
</dbReference>
<dbReference type="Pfam" id="PF12741">
    <property type="entry name" value="SusD-like"/>
    <property type="match status" value="1"/>
</dbReference>
<evidence type="ECO:0008006" key="2">
    <source>
        <dbReference type="Google" id="ProtNLM"/>
    </source>
</evidence>
<comment type="caution">
    <text evidence="1">The sequence shown here is derived from an EMBL/GenBank/DDBJ whole genome shotgun (WGS) entry which is preliminary data.</text>
</comment>
<dbReference type="SUPFAM" id="SSF48452">
    <property type="entry name" value="TPR-like"/>
    <property type="match status" value="1"/>
</dbReference>
<accession>A0A5J4SFV5</accession>
<sequence length="529" mass="59761">MNYNKYKKIVFIVGCVSMICLGNSCTGEFDEINTNPNSVPYEMMIKDNLITGSAIAQMENYCVTTDANQYQRMFNLAGDIFSGYFSATNNWFSNRNAIQYVLIPEWYNVAFEVGYEKIMAAWRVLDLIKEDDPYAFALAQILKVYGMHKITDMYGPIPYSQFGKNELVPYDSQEAVYNLFFQELTDAVDRLSEFAQLYPGSYPLKNYDAIYQGDYAKWIKFANTLKLRLAMRVVYANPGQAQQQAEEAANHPMGMLSNNADNAFYPVPQRNPINEIWDSYSDTRMGGTMQCYLNGYSDPRREVYFSLPSGITTWSGVRGGTTYTATSLTNYRSRAALPKIGSNDPLQWMVAAEACFLKAEGVLRGWNMGGGTEQSWYEKGVKTSFEQSGIATSSYDTYIANGTAIPTNFSSTIVAADLYNYSPINSLTIKWEDAATTEVKLERIITQKYLALFPDGQEAWSEFRRTGYPRVIPNRSNYSPAGTINTEKQIRRLVFPTTEYAKNAAEVQKAVELIGGVDHGGINLWWDKK</sequence>